<keyword evidence="8" id="KW-0436">Ligase</keyword>
<dbReference type="HOGENOM" id="CLU_010289_2_0_1"/>
<accession>A0A093Y3R5</accession>
<dbReference type="EC" id="6.3.1.14" evidence="1"/>
<organism evidence="8">
    <name type="scientific">Talaromyces marneffei PM1</name>
    <dbReference type="NCBI Taxonomy" id="1077442"/>
    <lineage>
        <taxon>Eukaryota</taxon>
        <taxon>Fungi</taxon>
        <taxon>Dikarya</taxon>
        <taxon>Ascomycota</taxon>
        <taxon>Pezizomycotina</taxon>
        <taxon>Eurotiomycetes</taxon>
        <taxon>Eurotiomycetidae</taxon>
        <taxon>Eurotiales</taxon>
        <taxon>Trichocomaceae</taxon>
        <taxon>Talaromyces</taxon>
        <taxon>Talaromyces sect. Talaromyces</taxon>
    </lineage>
</organism>
<dbReference type="InterPro" id="IPR030662">
    <property type="entry name" value="DPH6/MJ0570"/>
</dbReference>
<dbReference type="eggNOG" id="KOG2316">
    <property type="taxonomic scope" value="Eukaryota"/>
</dbReference>
<dbReference type="SUPFAM" id="SSF55298">
    <property type="entry name" value="YjgF-like"/>
    <property type="match status" value="2"/>
</dbReference>
<dbReference type="InterPro" id="IPR002761">
    <property type="entry name" value="Diphthami_syn_dom"/>
</dbReference>
<dbReference type="AlphaFoldDB" id="A0A093Y3R5"/>
<comment type="catalytic activity">
    <reaction evidence="5">
        <text>diphthine-[translation elongation factor 2] + NH4(+) + ATP = diphthamide-[translation elongation factor 2] + AMP + diphosphate + H(+)</text>
        <dbReference type="Rhea" id="RHEA:19753"/>
        <dbReference type="Rhea" id="RHEA-COMP:10172"/>
        <dbReference type="Rhea" id="RHEA-COMP:10174"/>
        <dbReference type="ChEBI" id="CHEBI:15378"/>
        <dbReference type="ChEBI" id="CHEBI:16692"/>
        <dbReference type="ChEBI" id="CHEBI:28938"/>
        <dbReference type="ChEBI" id="CHEBI:30616"/>
        <dbReference type="ChEBI" id="CHEBI:33019"/>
        <dbReference type="ChEBI" id="CHEBI:82696"/>
        <dbReference type="ChEBI" id="CHEBI:456215"/>
        <dbReference type="EC" id="6.3.1.14"/>
    </reaction>
</comment>
<evidence type="ECO:0000259" key="7">
    <source>
        <dbReference type="Pfam" id="PF01902"/>
    </source>
</evidence>
<dbReference type="PANTHER" id="PTHR12196">
    <property type="entry name" value="DOMAIN OF UNKNOWN FUNCTION 71 DUF71 -CONTAINING PROTEIN"/>
    <property type="match status" value="1"/>
</dbReference>
<dbReference type="eggNOG" id="KOG2317">
    <property type="taxonomic scope" value="Eukaryota"/>
</dbReference>
<sequence length="781" mass="85743">MSTEPLNVIALISGGKDSLYSILHCIRNGHRVVALANLRPPRPPPTSTSTEGSSSSGEIEKEDIDSFMYQTIGHNVIPLYESALGIPLYRGDITGVAVDTSRIYRDQDKGEEEEEEEEGEDETESLMPLLSRIKRDIPHANAVSAGAILSTYQRTRIENVAGRLGLVPLAFLWMFPFLPPSSSSSSGAGGLLDDMAAVGCDARIIKVASGGLDDDILWENVASPKTQRRLEKVMRPYVDDAQTLRGAVLGEGGEYETLALDGPAFLWKKKIVVEESDREVCRVDSGVSHVRVLKARCDEKDDDEEATAVTPEDIRRPARFDEKFYRVLNGLQEGEFVSVGGDAGQAPNPESNYTIDVCSKSLGNLYTISNLTAPEAGPTADAQIHAITEKLQTLLQSINTHSTISTNDIVFTTVLLRSMQDFAPMNGIYVSLFTKPNPPARVTVACGDRLPDGVQVMISTVIDLGERNKREGLHVQSRSYWAPANIGPYSQAITVPYTPQQEGPSGSLVYIAGQIPLDPSSMEIPGGIDQTDEKWVSNFGLHATLSLQHLWRIGLATKVEWWIGTIVFLARCHRQQQRGHQKARIAQRLWQAMHSRGDDVEEEDADLDIWDIKHGLSEDPRMSQGGPSLPRWDVLADGDDNDKDDVHPPCFTVEVEQLPRNSDIEWQALGTTGIPINAPTKISCTTDPETRIWCTKLGDRNGSFYAVEIPETRSTNLRDRIDAVLSEIGVVEAGQSLAHCTMYTSYAQSVTHWEGQVVPCYNVWGSDGARIAAAITVQLKA</sequence>
<feature type="region of interest" description="Disordered" evidence="6">
    <location>
        <begin position="104"/>
        <end position="124"/>
    </location>
</feature>
<dbReference type="GO" id="GO:0017178">
    <property type="term" value="F:diphthine-ammonia ligase activity"/>
    <property type="evidence" value="ECO:0007669"/>
    <property type="project" value="UniProtKB-EC"/>
</dbReference>
<dbReference type="PANTHER" id="PTHR12196:SF2">
    <property type="entry name" value="DIPHTHINE--AMMONIA LIGASE"/>
    <property type="match status" value="1"/>
</dbReference>
<comment type="caution">
    <text evidence="8">The sequence shown here is derived from an EMBL/GenBank/DDBJ whole genome shotgun (WGS) entry which is preliminary data.</text>
</comment>
<name>A0A093Y3R5_TALMA</name>
<dbReference type="SUPFAM" id="SSF52402">
    <property type="entry name" value="Adenine nucleotide alpha hydrolases-like"/>
    <property type="match status" value="1"/>
</dbReference>
<dbReference type="CDD" id="cd06155">
    <property type="entry name" value="eu_AANH_C_1"/>
    <property type="match status" value="1"/>
</dbReference>
<dbReference type="Gene3D" id="3.40.50.620">
    <property type="entry name" value="HUPs"/>
    <property type="match status" value="1"/>
</dbReference>
<dbReference type="EMBL" id="JPOX01000003">
    <property type="protein sequence ID" value="KFX52123.1"/>
    <property type="molecule type" value="Genomic_DNA"/>
</dbReference>
<proteinExistence type="predicted"/>
<dbReference type="InterPro" id="IPR006175">
    <property type="entry name" value="YjgF/YER057c/UK114"/>
</dbReference>
<evidence type="ECO:0000313" key="8">
    <source>
        <dbReference type="EMBL" id="KFX52123.1"/>
    </source>
</evidence>
<feature type="domain" description="Diphthamide synthase" evidence="7">
    <location>
        <begin position="115"/>
        <end position="280"/>
    </location>
</feature>
<dbReference type="GO" id="GO:0017183">
    <property type="term" value="P:protein histidyl modification to diphthamide"/>
    <property type="evidence" value="ECO:0007669"/>
    <property type="project" value="TreeGrafter"/>
</dbReference>
<dbReference type="Pfam" id="PF01902">
    <property type="entry name" value="Diphthami_syn_2"/>
    <property type="match status" value="1"/>
</dbReference>
<evidence type="ECO:0000256" key="5">
    <source>
        <dbReference type="ARBA" id="ARBA00048108"/>
    </source>
</evidence>
<reference evidence="8" key="1">
    <citation type="journal article" date="2014" name="PLoS Genet.">
        <title>Signature Gene Expression Reveals Novel Clues to the Molecular Mechanisms of Dimorphic Transition in Penicillium marneffei.</title>
        <authorList>
            <person name="Yang E."/>
            <person name="Wang G."/>
            <person name="Cai J."/>
            <person name="Woo P.C."/>
            <person name="Lau S.K."/>
            <person name="Yuen K.-Y."/>
            <person name="Chow W.-N."/>
            <person name="Lin X."/>
        </authorList>
    </citation>
    <scope>NUCLEOTIDE SEQUENCE [LARGE SCALE GENOMIC DNA]</scope>
    <source>
        <strain evidence="8">PM1</strain>
    </source>
</reference>
<dbReference type="InterPro" id="IPR035959">
    <property type="entry name" value="RutC-like_sf"/>
</dbReference>
<protein>
    <recommendedName>
        <fullName evidence="2">Diphthine--ammonia ligase</fullName>
        <ecNumber evidence="1">6.3.1.14</ecNumber>
    </recommendedName>
    <alternativeName>
        <fullName evidence="3">Diphthamide synthase</fullName>
    </alternativeName>
    <alternativeName>
        <fullName evidence="4">Diphthamide synthetase</fullName>
    </alternativeName>
</protein>
<feature type="compositionally biased region" description="Low complexity" evidence="6">
    <location>
        <begin position="47"/>
        <end position="57"/>
    </location>
</feature>
<dbReference type="Gene3D" id="3.90.1490.10">
    <property type="entry name" value="putative n-type atp pyrophosphatase, domain 2"/>
    <property type="match status" value="1"/>
</dbReference>
<dbReference type="Pfam" id="PF01042">
    <property type="entry name" value="Ribonuc_L-PSP"/>
    <property type="match status" value="1"/>
</dbReference>
<dbReference type="NCBIfam" id="TIGR00290">
    <property type="entry name" value="MJ0570_dom"/>
    <property type="match status" value="1"/>
</dbReference>
<dbReference type="CDD" id="cd06156">
    <property type="entry name" value="eu_AANH_C_2"/>
    <property type="match status" value="1"/>
</dbReference>
<dbReference type="Gene3D" id="3.30.1330.40">
    <property type="entry name" value="RutC-like"/>
    <property type="match status" value="2"/>
</dbReference>
<feature type="compositionally biased region" description="Acidic residues" evidence="6">
    <location>
        <begin position="109"/>
        <end position="124"/>
    </location>
</feature>
<evidence type="ECO:0000256" key="2">
    <source>
        <dbReference type="ARBA" id="ARBA00018426"/>
    </source>
</evidence>
<evidence type="ECO:0000256" key="1">
    <source>
        <dbReference type="ARBA" id="ARBA00012089"/>
    </source>
</evidence>
<evidence type="ECO:0000256" key="6">
    <source>
        <dbReference type="SAM" id="MobiDB-lite"/>
    </source>
</evidence>
<dbReference type="CDD" id="cd01994">
    <property type="entry name" value="AANH_PF0828-like"/>
    <property type="match status" value="1"/>
</dbReference>
<gene>
    <name evidence="8" type="ORF">GQ26_0030810</name>
</gene>
<evidence type="ECO:0000256" key="4">
    <source>
        <dbReference type="ARBA" id="ARBA00031552"/>
    </source>
</evidence>
<dbReference type="InterPro" id="IPR014729">
    <property type="entry name" value="Rossmann-like_a/b/a_fold"/>
</dbReference>
<feature type="region of interest" description="Disordered" evidence="6">
    <location>
        <begin position="36"/>
        <end position="59"/>
    </location>
</feature>
<evidence type="ECO:0000256" key="3">
    <source>
        <dbReference type="ARBA" id="ARBA00029814"/>
    </source>
</evidence>